<evidence type="ECO:0000313" key="2">
    <source>
        <dbReference type="Proteomes" id="UP000010321"/>
    </source>
</evidence>
<dbReference type="EMBL" id="AFBM01000008">
    <property type="protein sequence ID" value="EGF53380.1"/>
    <property type="molecule type" value="Genomic_DNA"/>
</dbReference>
<gene>
    <name evidence="1" type="ORF">HMPREF9445_00896</name>
</gene>
<accession>A0ABP2KUG8</accession>
<organism evidence="1 2">
    <name type="scientific">Bacteroides clarus YIT 12056</name>
    <dbReference type="NCBI Taxonomy" id="762984"/>
    <lineage>
        <taxon>Bacteria</taxon>
        <taxon>Pseudomonadati</taxon>
        <taxon>Bacteroidota</taxon>
        <taxon>Bacteroidia</taxon>
        <taxon>Bacteroidales</taxon>
        <taxon>Bacteroidaceae</taxon>
        <taxon>Bacteroides</taxon>
    </lineage>
</organism>
<name>A0ABP2KUG8_9BACE</name>
<reference evidence="1 2" key="1">
    <citation type="submission" date="2011-02" db="EMBL/GenBank/DDBJ databases">
        <authorList>
            <person name="Weinstock G."/>
            <person name="Sodergren E."/>
            <person name="Clifton S."/>
            <person name="Fulton L."/>
            <person name="Fulton B."/>
            <person name="Courtney L."/>
            <person name="Fronick C."/>
            <person name="Harrison M."/>
            <person name="Strong C."/>
            <person name="Farmer C."/>
            <person name="Delahaunty K."/>
            <person name="Markovic C."/>
            <person name="Hall O."/>
            <person name="Minx P."/>
            <person name="Tomlinson C."/>
            <person name="Mitreva M."/>
            <person name="Hou S."/>
            <person name="Chen J."/>
            <person name="Wollam A."/>
            <person name="Pepin K.H."/>
            <person name="Johnson M."/>
            <person name="Bhonagiri V."/>
            <person name="Zhang X."/>
            <person name="Suruliraj S."/>
            <person name="Warren W."/>
            <person name="Chinwalla A."/>
            <person name="Mardis E.R."/>
            <person name="Wilson R.K."/>
        </authorList>
    </citation>
    <scope>NUCLEOTIDE SEQUENCE [LARGE SCALE GENOMIC DNA]</scope>
    <source>
        <strain evidence="1 2">YIT 12056</strain>
    </source>
</reference>
<keyword evidence="2" id="KW-1185">Reference proteome</keyword>
<sequence length="39" mass="4847">MCFDKYSYKKIIYTNENIAYEIIKQIFFSNPLKLLYMMK</sequence>
<comment type="caution">
    <text evidence="1">The sequence shown here is derived from an EMBL/GenBank/DDBJ whole genome shotgun (WGS) entry which is preliminary data.</text>
</comment>
<protein>
    <submittedName>
        <fullName evidence="1">Uncharacterized protein</fullName>
    </submittedName>
</protein>
<dbReference type="Proteomes" id="UP000010321">
    <property type="component" value="Unassembled WGS sequence"/>
</dbReference>
<evidence type="ECO:0000313" key="1">
    <source>
        <dbReference type="EMBL" id="EGF53380.1"/>
    </source>
</evidence>
<proteinExistence type="predicted"/>